<protein>
    <submittedName>
        <fullName evidence="2">Uncharacterized protein</fullName>
    </submittedName>
</protein>
<proteinExistence type="predicted"/>
<dbReference type="EMBL" id="LT670817">
    <property type="protein sequence ID" value="SHH54370.1"/>
    <property type="molecule type" value="Genomic_DNA"/>
</dbReference>
<organism evidence="2 3">
    <name type="scientific">Bradyrhizobium erythrophlei</name>
    <dbReference type="NCBI Taxonomy" id="1437360"/>
    <lineage>
        <taxon>Bacteria</taxon>
        <taxon>Pseudomonadati</taxon>
        <taxon>Pseudomonadota</taxon>
        <taxon>Alphaproteobacteria</taxon>
        <taxon>Hyphomicrobiales</taxon>
        <taxon>Nitrobacteraceae</taxon>
        <taxon>Bradyrhizobium</taxon>
    </lineage>
</organism>
<name>A0A1M5TUQ7_9BRAD</name>
<gene>
    <name evidence="2" type="ORF">SAMN05443248_5161</name>
</gene>
<dbReference type="Proteomes" id="UP000189796">
    <property type="component" value="Chromosome I"/>
</dbReference>
<feature type="signal peptide" evidence="1">
    <location>
        <begin position="1"/>
        <end position="22"/>
    </location>
</feature>
<feature type="chain" id="PRO_5012386853" evidence="1">
    <location>
        <begin position="23"/>
        <end position="99"/>
    </location>
</feature>
<sequence>MKHPSIIITVAAALAFGGAASAQMLPPGYSQFNPLPPPPPPSPKIEAPVVPQLDAPLTQNYTSTPGPSFSDRITSCLEEGAAAGLGPNARAAFSRSCAN</sequence>
<dbReference type="RefSeq" id="WP_079603835.1">
    <property type="nucleotide sequence ID" value="NZ_LT670817.1"/>
</dbReference>
<keyword evidence="1" id="KW-0732">Signal</keyword>
<evidence type="ECO:0000313" key="3">
    <source>
        <dbReference type="Proteomes" id="UP000189796"/>
    </source>
</evidence>
<evidence type="ECO:0000313" key="2">
    <source>
        <dbReference type="EMBL" id="SHH54370.1"/>
    </source>
</evidence>
<reference evidence="2 3" key="1">
    <citation type="submission" date="2016-11" db="EMBL/GenBank/DDBJ databases">
        <authorList>
            <person name="Jaros S."/>
            <person name="Januszkiewicz K."/>
            <person name="Wedrychowicz H."/>
        </authorList>
    </citation>
    <scope>NUCLEOTIDE SEQUENCE [LARGE SCALE GENOMIC DNA]</scope>
    <source>
        <strain evidence="2 3">GAS138</strain>
    </source>
</reference>
<evidence type="ECO:0000256" key="1">
    <source>
        <dbReference type="SAM" id="SignalP"/>
    </source>
</evidence>
<dbReference type="AlphaFoldDB" id="A0A1M5TUQ7"/>
<accession>A0A1M5TUQ7</accession>